<evidence type="ECO:0000256" key="8">
    <source>
        <dbReference type="ARBA" id="ARBA00022723"/>
    </source>
</evidence>
<dbReference type="InterPro" id="IPR023404">
    <property type="entry name" value="rSAM_horseshoe"/>
</dbReference>
<comment type="function">
    <text evidence="13">Involved in the heme biosynthesis. Catalyzes the anaerobic oxidative decarboxylation of propionate groups of rings A and B of coproporphyrinogen III to yield the vinyl groups in protoporphyrinogen IX.</text>
</comment>
<evidence type="ECO:0000256" key="11">
    <source>
        <dbReference type="ARBA" id="ARBA00023014"/>
    </source>
</evidence>
<accession>A0A2Y9APH6</accession>
<reference evidence="20 22" key="1">
    <citation type="submission" date="2016-10" db="EMBL/GenBank/DDBJ databases">
        <authorList>
            <person name="Cai Z."/>
        </authorList>
    </citation>
    <scope>NUCLEOTIDE SEQUENCE [LARGE SCALE GENOMIC DNA]</scope>
    <source>
        <strain evidence="20 22">DSM 25227</strain>
    </source>
</reference>
<evidence type="ECO:0000313" key="21">
    <source>
        <dbReference type="Proteomes" id="UP000245839"/>
    </source>
</evidence>
<keyword evidence="8 15" id="KW-0479">Metal-binding</keyword>
<comment type="similarity">
    <text evidence="3 15">Belongs to the anaerobic coproporphyrinogen-III oxidase family.</text>
</comment>
<feature type="binding site" evidence="16">
    <location>
        <begin position="112"/>
        <end position="113"/>
    </location>
    <ligand>
        <name>S-adenosyl-L-methionine</name>
        <dbReference type="ChEBI" id="CHEBI:59789"/>
        <label>2</label>
    </ligand>
</feature>
<keyword evidence="7 15" id="KW-0949">S-adenosyl-L-methionine</keyword>
<dbReference type="InterPro" id="IPR006638">
    <property type="entry name" value="Elp3/MiaA/NifB-like_rSAM"/>
</dbReference>
<dbReference type="Pfam" id="PF04055">
    <property type="entry name" value="Radical_SAM"/>
    <property type="match status" value="1"/>
</dbReference>
<dbReference type="EC" id="1.3.98.3" evidence="15"/>
<feature type="domain" description="Radical SAM core" evidence="18">
    <location>
        <begin position="45"/>
        <end position="279"/>
    </location>
</feature>
<dbReference type="SFLD" id="SFLDG01065">
    <property type="entry name" value="anaerobic_coproporphyrinogen-I"/>
    <property type="match status" value="1"/>
</dbReference>
<keyword evidence="9 15" id="KW-0560">Oxidoreductase</keyword>
<reference evidence="19 21" key="2">
    <citation type="submission" date="2018-03" db="EMBL/GenBank/DDBJ databases">
        <title>Genomic Encyclopedia of Archaeal and Bacterial Type Strains, Phase II (KMG-II): from individual species to whole genera.</title>
        <authorList>
            <person name="Goeker M."/>
        </authorList>
    </citation>
    <scope>NUCLEOTIDE SEQUENCE [LARGE SCALE GENOMIC DNA]</scope>
    <source>
        <strain evidence="19 21">DSM 25227</strain>
    </source>
</reference>
<dbReference type="GO" id="GO:0004109">
    <property type="term" value="F:coproporphyrinogen oxidase activity"/>
    <property type="evidence" value="ECO:0007669"/>
    <property type="project" value="InterPro"/>
</dbReference>
<dbReference type="Gene3D" id="3.80.30.20">
    <property type="entry name" value="tm_1862 like domain"/>
    <property type="match status" value="1"/>
</dbReference>
<feature type="binding site" evidence="17">
    <location>
        <position position="64"/>
    </location>
    <ligand>
        <name>[4Fe-4S] cluster</name>
        <dbReference type="ChEBI" id="CHEBI:49883"/>
        <note>4Fe-4S-S-AdoMet</note>
    </ligand>
</feature>
<dbReference type="RefSeq" id="WP_109564423.1">
    <property type="nucleotide sequence ID" value="NZ_QGDJ01000004.1"/>
</dbReference>
<dbReference type="PIRSF" id="PIRSF000167">
    <property type="entry name" value="HemN"/>
    <property type="match status" value="1"/>
</dbReference>
<evidence type="ECO:0000256" key="4">
    <source>
        <dbReference type="ARBA" id="ARBA00011245"/>
    </source>
</evidence>
<keyword evidence="11 15" id="KW-0411">Iron-sulfur</keyword>
<sequence>MTACIQTRLDRYRTRNVPRYTSYPTAPHFHKGFGTEAHARALAALDPAEPISLYLHVPFCRHLCWYCGCNMKLASREAPIAQYAQMLRQEIDLLASHLPAKMRISHLHWGGGTPTALLPQDLAMLMRAVGDRFQIEPDAELAIESDPRSLSDEMIAMIGALGFNRASFGVQEFDPRVQAAINRIQPPEMVRRAVDGLRAAGVKGINFDLIYGLPHQTTETLLETIRLCEEIGPDRIALFGYAHVPWMAKKQRLIDEAALPGAEARQDQANAASHALQAAGFTAIGLDHFARAGDALAQAAEDGTLRRNFQGYTTDRATTMLCVGTTSIGRTPRSYSQNLSETGAWARAISEGRLPVGRGLALTDDDLLRGEIIERLMCQGRVNPAAVAAAHGQSATALADAEPALAELEADGLIVRDASGLITATPLGRPLIRVIASAFDAYLATQKARHAVAV</sequence>
<dbReference type="EMBL" id="QGDJ01000004">
    <property type="protein sequence ID" value="PWJ19334.1"/>
    <property type="molecule type" value="Genomic_DNA"/>
</dbReference>
<dbReference type="CDD" id="cd01335">
    <property type="entry name" value="Radical_SAM"/>
    <property type="match status" value="1"/>
</dbReference>
<evidence type="ECO:0000256" key="13">
    <source>
        <dbReference type="ARBA" id="ARBA00024295"/>
    </source>
</evidence>
<dbReference type="Pfam" id="PF06969">
    <property type="entry name" value="HemN_C"/>
    <property type="match status" value="1"/>
</dbReference>
<comment type="catalytic activity">
    <reaction evidence="14 15">
        <text>coproporphyrinogen III + 2 S-adenosyl-L-methionine = protoporphyrinogen IX + 2 5'-deoxyadenosine + 2 L-methionine + 2 CO2</text>
        <dbReference type="Rhea" id="RHEA:15425"/>
        <dbReference type="ChEBI" id="CHEBI:16526"/>
        <dbReference type="ChEBI" id="CHEBI:17319"/>
        <dbReference type="ChEBI" id="CHEBI:57307"/>
        <dbReference type="ChEBI" id="CHEBI:57309"/>
        <dbReference type="ChEBI" id="CHEBI:57844"/>
        <dbReference type="ChEBI" id="CHEBI:59789"/>
        <dbReference type="EC" id="1.3.98.3"/>
    </reaction>
</comment>
<dbReference type="EMBL" id="UETC01000004">
    <property type="protein sequence ID" value="SSA45996.1"/>
    <property type="molecule type" value="Genomic_DNA"/>
</dbReference>
<dbReference type="OrthoDB" id="9808022at2"/>
<keyword evidence="21" id="KW-1185">Reference proteome</keyword>
<feature type="binding site" evidence="16">
    <location>
        <position position="242"/>
    </location>
    <ligand>
        <name>S-adenosyl-L-methionine</name>
        <dbReference type="ChEBI" id="CHEBI:59789"/>
        <label>2</label>
    </ligand>
</feature>
<evidence type="ECO:0000256" key="2">
    <source>
        <dbReference type="ARBA" id="ARBA00004785"/>
    </source>
</evidence>
<evidence type="ECO:0000256" key="1">
    <source>
        <dbReference type="ARBA" id="ARBA00004496"/>
    </source>
</evidence>
<evidence type="ECO:0000256" key="9">
    <source>
        <dbReference type="ARBA" id="ARBA00023002"/>
    </source>
</evidence>
<feature type="binding site" evidence="16">
    <location>
        <position position="208"/>
    </location>
    <ligand>
        <name>S-adenosyl-L-methionine</name>
        <dbReference type="ChEBI" id="CHEBI:59789"/>
        <label>2</label>
    </ligand>
</feature>
<keyword evidence="5 15" id="KW-0004">4Fe-4S</keyword>
<dbReference type="InterPro" id="IPR004558">
    <property type="entry name" value="Coprogen_oxidase_HemN"/>
</dbReference>
<comment type="subunit">
    <text evidence="4">Monomer.</text>
</comment>
<evidence type="ECO:0000259" key="18">
    <source>
        <dbReference type="PROSITE" id="PS51918"/>
    </source>
</evidence>
<feature type="binding site" evidence="16">
    <location>
        <position position="328"/>
    </location>
    <ligand>
        <name>S-adenosyl-L-methionine</name>
        <dbReference type="ChEBI" id="CHEBI:59789"/>
        <label>1</label>
    </ligand>
</feature>
<evidence type="ECO:0000313" key="20">
    <source>
        <dbReference type="EMBL" id="SSA45996.1"/>
    </source>
</evidence>
<dbReference type="PANTHER" id="PTHR13932">
    <property type="entry name" value="COPROPORPHYRINIGEN III OXIDASE"/>
    <property type="match status" value="1"/>
</dbReference>
<comment type="pathway">
    <text evidence="2 15">Porphyrin-containing compound metabolism; protoporphyrin-IX biosynthesis; protoporphyrinogen-IX from coproporphyrinogen-III (AdoMet route): step 1/1.</text>
</comment>
<evidence type="ECO:0000256" key="12">
    <source>
        <dbReference type="ARBA" id="ARBA00023244"/>
    </source>
</evidence>
<dbReference type="SMART" id="SM00729">
    <property type="entry name" value="Elp3"/>
    <property type="match status" value="1"/>
</dbReference>
<feature type="binding site" evidence="16">
    <location>
        <position position="111"/>
    </location>
    <ligand>
        <name>S-adenosyl-L-methionine</name>
        <dbReference type="ChEBI" id="CHEBI:59789"/>
        <label>1</label>
    </ligand>
</feature>
<dbReference type="AlphaFoldDB" id="A0A2Y9APH6"/>
<dbReference type="InterPro" id="IPR007197">
    <property type="entry name" value="rSAM"/>
</dbReference>
<feature type="binding site" evidence="17">
    <location>
        <position position="60"/>
    </location>
    <ligand>
        <name>[4Fe-4S] cluster</name>
        <dbReference type="ChEBI" id="CHEBI:49883"/>
        <note>4Fe-4S-S-AdoMet</note>
    </ligand>
</feature>
<evidence type="ECO:0000256" key="3">
    <source>
        <dbReference type="ARBA" id="ARBA00005493"/>
    </source>
</evidence>
<dbReference type="InterPro" id="IPR034505">
    <property type="entry name" value="Coproporphyrinogen-III_oxidase"/>
</dbReference>
<dbReference type="GO" id="GO:0005737">
    <property type="term" value="C:cytoplasm"/>
    <property type="evidence" value="ECO:0007669"/>
    <property type="project" value="UniProtKB-SubCell"/>
</dbReference>
<feature type="binding site" evidence="17">
    <location>
        <position position="67"/>
    </location>
    <ligand>
        <name>[4Fe-4S] cluster</name>
        <dbReference type="ChEBI" id="CHEBI:49883"/>
        <note>4Fe-4S-S-AdoMet</note>
    </ligand>
</feature>
<dbReference type="PANTHER" id="PTHR13932:SF6">
    <property type="entry name" value="OXYGEN-INDEPENDENT COPROPORPHYRINOGEN III OXIDASE"/>
    <property type="match status" value="1"/>
</dbReference>
<evidence type="ECO:0000256" key="16">
    <source>
        <dbReference type="PIRSR" id="PIRSR000167-1"/>
    </source>
</evidence>
<dbReference type="PROSITE" id="PS51918">
    <property type="entry name" value="RADICAL_SAM"/>
    <property type="match status" value="1"/>
</dbReference>
<evidence type="ECO:0000256" key="6">
    <source>
        <dbReference type="ARBA" id="ARBA00022490"/>
    </source>
</evidence>
<evidence type="ECO:0000256" key="17">
    <source>
        <dbReference type="PIRSR" id="PIRSR000167-2"/>
    </source>
</evidence>
<evidence type="ECO:0000256" key="5">
    <source>
        <dbReference type="ARBA" id="ARBA00022485"/>
    </source>
</evidence>
<dbReference type="GO" id="GO:0051989">
    <property type="term" value="F:coproporphyrinogen dehydrogenase activity"/>
    <property type="evidence" value="ECO:0007669"/>
    <property type="project" value="UniProtKB-EC"/>
</dbReference>
<comment type="subcellular location">
    <subcellularLocation>
        <location evidence="1 15">Cytoplasm</location>
    </subcellularLocation>
</comment>
<dbReference type="GO" id="GO:0006782">
    <property type="term" value="P:protoporphyrinogen IX biosynthetic process"/>
    <property type="evidence" value="ECO:0007669"/>
    <property type="project" value="UniProtKB-UniPathway"/>
</dbReference>
<protein>
    <recommendedName>
        <fullName evidence="15">Coproporphyrinogen-III oxidase</fullName>
        <ecNumber evidence="15">1.3.98.3</ecNumber>
    </recommendedName>
</protein>
<dbReference type="SUPFAM" id="SSF102114">
    <property type="entry name" value="Radical SAM enzymes"/>
    <property type="match status" value="1"/>
</dbReference>
<keyword evidence="10 15" id="KW-0408">Iron</keyword>
<dbReference type="UniPathway" id="UPA00251">
    <property type="reaction ID" value="UER00323"/>
</dbReference>
<gene>
    <name evidence="19" type="ORF">BCF38_104270</name>
    <name evidence="20" type="ORF">SAMN05421539_104270</name>
</gene>
<dbReference type="Proteomes" id="UP000245839">
    <property type="component" value="Unassembled WGS sequence"/>
</dbReference>
<dbReference type="Proteomes" id="UP000251571">
    <property type="component" value="Unassembled WGS sequence"/>
</dbReference>
<proteinExistence type="inferred from homology"/>
<evidence type="ECO:0000256" key="14">
    <source>
        <dbReference type="ARBA" id="ARBA00048321"/>
    </source>
</evidence>
<feature type="binding site" evidence="16">
    <location>
        <position position="171"/>
    </location>
    <ligand>
        <name>S-adenosyl-L-methionine</name>
        <dbReference type="ChEBI" id="CHEBI:59789"/>
        <label>2</label>
    </ligand>
</feature>
<dbReference type="NCBIfam" id="TIGR00538">
    <property type="entry name" value="hemN"/>
    <property type="match status" value="1"/>
</dbReference>
<evidence type="ECO:0000313" key="19">
    <source>
        <dbReference type="EMBL" id="PWJ19334.1"/>
    </source>
</evidence>
<dbReference type="SFLD" id="SFLDS00029">
    <property type="entry name" value="Radical_SAM"/>
    <property type="match status" value="1"/>
</dbReference>
<evidence type="ECO:0000256" key="15">
    <source>
        <dbReference type="PIRNR" id="PIRNR000167"/>
    </source>
</evidence>
<evidence type="ECO:0000256" key="10">
    <source>
        <dbReference type="ARBA" id="ARBA00023004"/>
    </source>
</evidence>
<name>A0A2Y9APH6_9RHOB</name>
<evidence type="ECO:0000256" key="7">
    <source>
        <dbReference type="ARBA" id="ARBA00022691"/>
    </source>
</evidence>
<dbReference type="Gene3D" id="1.10.10.920">
    <property type="match status" value="1"/>
</dbReference>
<evidence type="ECO:0000313" key="22">
    <source>
        <dbReference type="Proteomes" id="UP000251571"/>
    </source>
</evidence>
<feature type="binding site" evidence="16">
    <location>
        <position position="183"/>
    </location>
    <ligand>
        <name>S-adenosyl-L-methionine</name>
        <dbReference type="ChEBI" id="CHEBI:59789"/>
        <label>2</label>
    </ligand>
</feature>
<keyword evidence="12 15" id="KW-0627">Porphyrin biosynthesis</keyword>
<feature type="binding site" evidence="16">
    <location>
        <position position="54"/>
    </location>
    <ligand>
        <name>S-adenosyl-L-methionine</name>
        <dbReference type="ChEBI" id="CHEBI:59789"/>
        <label>1</label>
    </ligand>
</feature>
<comment type="cofactor">
    <cofactor evidence="15 17">
        <name>[4Fe-4S] cluster</name>
        <dbReference type="ChEBI" id="CHEBI:49883"/>
    </cofactor>
    <text evidence="15 17">Binds 1 [4Fe-4S] cluster. The cluster is coordinated with 3 cysteines and an exchangeable S-adenosyl-L-methionine.</text>
</comment>
<organism evidence="20 22">
    <name type="scientific">Jannaschia seohaensis</name>
    <dbReference type="NCBI Taxonomy" id="475081"/>
    <lineage>
        <taxon>Bacteria</taxon>
        <taxon>Pseudomonadati</taxon>
        <taxon>Pseudomonadota</taxon>
        <taxon>Alphaproteobacteria</taxon>
        <taxon>Rhodobacterales</taxon>
        <taxon>Roseobacteraceae</taxon>
        <taxon>Jannaschia</taxon>
    </lineage>
</organism>
<keyword evidence="6 15" id="KW-0963">Cytoplasm</keyword>
<dbReference type="GO" id="GO:0046872">
    <property type="term" value="F:metal ion binding"/>
    <property type="evidence" value="ECO:0007669"/>
    <property type="project" value="UniProtKB-KW"/>
</dbReference>
<feature type="binding site" evidence="16">
    <location>
        <position position="144"/>
    </location>
    <ligand>
        <name>S-adenosyl-L-methionine</name>
        <dbReference type="ChEBI" id="CHEBI:59789"/>
        <label>1</label>
    </ligand>
</feature>
<feature type="binding site" evidence="16">
    <location>
        <begin position="66"/>
        <end position="68"/>
    </location>
    <ligand>
        <name>S-adenosyl-L-methionine</name>
        <dbReference type="ChEBI" id="CHEBI:59789"/>
        <label>2</label>
    </ligand>
</feature>
<dbReference type="InterPro" id="IPR058240">
    <property type="entry name" value="rSAM_sf"/>
</dbReference>
<dbReference type="InterPro" id="IPR010723">
    <property type="entry name" value="HemN_C"/>
</dbReference>
<dbReference type="GO" id="GO:0051539">
    <property type="term" value="F:4 iron, 4 sulfur cluster binding"/>
    <property type="evidence" value="ECO:0007669"/>
    <property type="project" value="UniProtKB-KW"/>
</dbReference>